<sequence length="605" mass="67530">MSASLIPVLQRELQMLDGDPDNHRVSLKNLEAYAKDLDPQMIPGFIATVSEAIDVSDSCEDNAILVFEMLARLHGQKITPNIGKIMSVILRTLSSCVESFESCSKVVSAMALYGIDPWAPDRENMQIIQSLCKPLSDALMSFEGNTSSGAAVCLNGLVNLDVWRFASNEIVNEVCLKVTGALEKVPTQTNSHIGLVMALAKHNAWVLEAYVRSIIRSGFKILSSRFEDNTSQKCLSVIRMIDFLMKCVDARSFFSEIESIIEFMEKCQYDQFPCVQDAAFEALQTAKIIAAPRGLRNKLDSDPITVTDLHGECEEKASWTAAEYGFFNHVSSEPPSHDLQPLIYDSFVCSAMSSGRSSCNIQGMRHADKTTGNTNIDSKNGTEKDGLFEKVDLYGNTSMVYFEHCRNCELNEESPGYKTSIQSSNLNSTNLLAESSCTNTKRSFSIGDVRMTSTSRRLIPSRHSCSNSTVKNLDRPDFYTLRCQSSRDEDYILPNQIDYSNLLHRRENSDYLKMSKEHQIQDGLLRGLELPSYDSSALASNSMQACIRRGLKEGENKQTLKNLRKIIVIKAPLGQICSISMIFLVIFLLFRLIANDEVLFDVLPT</sequence>
<evidence type="ECO:0000256" key="1">
    <source>
        <dbReference type="SAM" id="Phobius"/>
    </source>
</evidence>
<evidence type="ECO:0000313" key="3">
    <source>
        <dbReference type="EMBL" id="PKU83582.1"/>
    </source>
</evidence>
<dbReference type="InterPro" id="IPR016024">
    <property type="entry name" value="ARM-type_fold"/>
</dbReference>
<protein>
    <recommendedName>
        <fullName evidence="2">TORTIFOLIA1/SINE1-2 N-terminal domain-containing protein</fullName>
    </recommendedName>
</protein>
<dbReference type="SUPFAM" id="SSF48371">
    <property type="entry name" value="ARM repeat"/>
    <property type="match status" value="1"/>
</dbReference>
<keyword evidence="4" id="KW-1185">Reference proteome</keyword>
<proteinExistence type="predicted"/>
<accession>A0A2I0X6Q3</accession>
<dbReference type="EMBL" id="KZ502094">
    <property type="protein sequence ID" value="PKU83582.1"/>
    <property type="molecule type" value="Genomic_DNA"/>
</dbReference>
<dbReference type="Pfam" id="PF24714">
    <property type="entry name" value="TOR1L1_N"/>
    <property type="match status" value="1"/>
</dbReference>
<keyword evidence="1" id="KW-0812">Transmembrane</keyword>
<name>A0A2I0X6Q3_9ASPA</name>
<dbReference type="Proteomes" id="UP000233837">
    <property type="component" value="Unassembled WGS sequence"/>
</dbReference>
<dbReference type="PANTHER" id="PTHR31355">
    <property type="entry name" value="MICROTUBULE-ASSOCIATED PROTEIN TORTIFOLIA1"/>
    <property type="match status" value="1"/>
</dbReference>
<dbReference type="PANTHER" id="PTHR31355:SF4">
    <property type="entry name" value="TOG DOMAIN-CONTAINING PROTEIN"/>
    <property type="match status" value="1"/>
</dbReference>
<keyword evidence="1" id="KW-1133">Transmembrane helix</keyword>
<evidence type="ECO:0000313" key="4">
    <source>
        <dbReference type="Proteomes" id="UP000233837"/>
    </source>
</evidence>
<evidence type="ECO:0000259" key="2">
    <source>
        <dbReference type="Pfam" id="PF24714"/>
    </source>
</evidence>
<feature type="domain" description="TORTIFOLIA1/SINE1-2 N-terminal" evidence="2">
    <location>
        <begin position="19"/>
        <end position="286"/>
    </location>
</feature>
<dbReference type="InterPro" id="IPR033337">
    <property type="entry name" value="TORTIFOLIA1/SINE1-2"/>
</dbReference>
<gene>
    <name evidence="3" type="ORF">MA16_Dca008269</name>
</gene>
<dbReference type="GO" id="GO:0008017">
    <property type="term" value="F:microtubule binding"/>
    <property type="evidence" value="ECO:0007669"/>
    <property type="project" value="InterPro"/>
</dbReference>
<keyword evidence="1" id="KW-0472">Membrane</keyword>
<dbReference type="InterPro" id="IPR057600">
    <property type="entry name" value="TORTIFOLIA1/SINE1-2_N"/>
</dbReference>
<dbReference type="Gene3D" id="1.25.10.10">
    <property type="entry name" value="Leucine-rich Repeat Variant"/>
    <property type="match status" value="1"/>
</dbReference>
<feature type="transmembrane region" description="Helical" evidence="1">
    <location>
        <begin position="573"/>
        <end position="594"/>
    </location>
</feature>
<reference evidence="3 4" key="2">
    <citation type="journal article" date="2017" name="Nature">
        <title>The Apostasia genome and the evolution of orchids.</title>
        <authorList>
            <person name="Zhang G.Q."/>
            <person name="Liu K.W."/>
            <person name="Li Z."/>
            <person name="Lohaus R."/>
            <person name="Hsiao Y.Y."/>
            <person name="Niu S.C."/>
            <person name="Wang J.Y."/>
            <person name="Lin Y.C."/>
            <person name="Xu Q."/>
            <person name="Chen L.J."/>
            <person name="Yoshida K."/>
            <person name="Fujiwara S."/>
            <person name="Wang Z.W."/>
            <person name="Zhang Y.Q."/>
            <person name="Mitsuda N."/>
            <person name="Wang M."/>
            <person name="Liu G.H."/>
            <person name="Pecoraro L."/>
            <person name="Huang H.X."/>
            <person name="Xiao X.J."/>
            <person name="Lin M."/>
            <person name="Wu X.Y."/>
            <person name="Wu W.L."/>
            <person name="Chen Y.Y."/>
            <person name="Chang S.B."/>
            <person name="Sakamoto S."/>
            <person name="Ohme-Takagi M."/>
            <person name="Yagi M."/>
            <person name="Zeng S.J."/>
            <person name="Shen C.Y."/>
            <person name="Yeh C.M."/>
            <person name="Luo Y.B."/>
            <person name="Tsai W.C."/>
            <person name="Van de Peer Y."/>
            <person name="Liu Z.J."/>
        </authorList>
    </citation>
    <scope>NUCLEOTIDE SEQUENCE [LARGE SCALE GENOMIC DNA]</scope>
    <source>
        <tissue evidence="3">The whole plant</tissue>
    </source>
</reference>
<dbReference type="GO" id="GO:0005874">
    <property type="term" value="C:microtubule"/>
    <property type="evidence" value="ECO:0007669"/>
    <property type="project" value="InterPro"/>
</dbReference>
<dbReference type="InterPro" id="IPR011989">
    <property type="entry name" value="ARM-like"/>
</dbReference>
<reference evidence="3 4" key="1">
    <citation type="journal article" date="2016" name="Sci. Rep.">
        <title>The Dendrobium catenatum Lindl. genome sequence provides insights into polysaccharide synthase, floral development and adaptive evolution.</title>
        <authorList>
            <person name="Zhang G.Q."/>
            <person name="Xu Q."/>
            <person name="Bian C."/>
            <person name="Tsai W.C."/>
            <person name="Yeh C.M."/>
            <person name="Liu K.W."/>
            <person name="Yoshida K."/>
            <person name="Zhang L.S."/>
            <person name="Chang S.B."/>
            <person name="Chen F."/>
            <person name="Shi Y."/>
            <person name="Su Y.Y."/>
            <person name="Zhang Y.Q."/>
            <person name="Chen L.J."/>
            <person name="Yin Y."/>
            <person name="Lin M."/>
            <person name="Huang H."/>
            <person name="Deng H."/>
            <person name="Wang Z.W."/>
            <person name="Zhu S.L."/>
            <person name="Zhao X."/>
            <person name="Deng C."/>
            <person name="Niu S.C."/>
            <person name="Huang J."/>
            <person name="Wang M."/>
            <person name="Liu G.H."/>
            <person name="Yang H.J."/>
            <person name="Xiao X.J."/>
            <person name="Hsiao Y.Y."/>
            <person name="Wu W.L."/>
            <person name="Chen Y.Y."/>
            <person name="Mitsuda N."/>
            <person name="Ohme-Takagi M."/>
            <person name="Luo Y.B."/>
            <person name="Van de Peer Y."/>
            <person name="Liu Z.J."/>
        </authorList>
    </citation>
    <scope>NUCLEOTIDE SEQUENCE [LARGE SCALE GENOMIC DNA]</scope>
    <source>
        <tissue evidence="3">The whole plant</tissue>
    </source>
</reference>
<dbReference type="AlphaFoldDB" id="A0A2I0X6Q3"/>
<organism evidence="3 4">
    <name type="scientific">Dendrobium catenatum</name>
    <dbReference type="NCBI Taxonomy" id="906689"/>
    <lineage>
        <taxon>Eukaryota</taxon>
        <taxon>Viridiplantae</taxon>
        <taxon>Streptophyta</taxon>
        <taxon>Embryophyta</taxon>
        <taxon>Tracheophyta</taxon>
        <taxon>Spermatophyta</taxon>
        <taxon>Magnoliopsida</taxon>
        <taxon>Liliopsida</taxon>
        <taxon>Asparagales</taxon>
        <taxon>Orchidaceae</taxon>
        <taxon>Epidendroideae</taxon>
        <taxon>Malaxideae</taxon>
        <taxon>Dendrobiinae</taxon>
        <taxon>Dendrobium</taxon>
    </lineage>
</organism>